<dbReference type="PANTHER" id="PTHR31635">
    <property type="entry name" value="REVERSE TRANSCRIPTASE DOMAIN-CONTAINING PROTEIN-RELATED"/>
    <property type="match status" value="1"/>
</dbReference>
<dbReference type="AlphaFoldDB" id="A0AAD1VUF2"/>
<name>A0AAD1VUF2_PELCU</name>
<proteinExistence type="predicted"/>
<sequence>MVILPKIQYLFRTLPNKLPKQYLLELQNILNNYVWDYKKTRVAKTTLYRPPAQGGLGLPDVTGYYRAAHITPLVAISHRQDLTSWAEIEKNHARGLSIPLLAWLPKTHRPKISELLSTTALTLSIWDTYRKKMVATATLSPELQLDTLQLLIPDFNYKLWYRHSTATFSYRQMRSWVLAQPTPQQTKPSNTHWTIIKICTKTKPATKLISTTYASEHMQTQTKPPSFKTAWEQDMGHQLTEEQWQNIYYVHK</sequence>
<organism evidence="1 2">
    <name type="scientific">Pelobates cultripes</name>
    <name type="common">Western spadefoot toad</name>
    <dbReference type="NCBI Taxonomy" id="61616"/>
    <lineage>
        <taxon>Eukaryota</taxon>
        <taxon>Metazoa</taxon>
        <taxon>Chordata</taxon>
        <taxon>Craniata</taxon>
        <taxon>Vertebrata</taxon>
        <taxon>Euteleostomi</taxon>
        <taxon>Amphibia</taxon>
        <taxon>Batrachia</taxon>
        <taxon>Anura</taxon>
        <taxon>Pelobatoidea</taxon>
        <taxon>Pelobatidae</taxon>
        <taxon>Pelobates</taxon>
    </lineage>
</organism>
<dbReference type="PANTHER" id="PTHR31635:SF196">
    <property type="entry name" value="REVERSE TRANSCRIPTASE DOMAIN-CONTAINING PROTEIN-RELATED"/>
    <property type="match status" value="1"/>
</dbReference>
<evidence type="ECO:0000313" key="2">
    <source>
        <dbReference type="Proteomes" id="UP001295444"/>
    </source>
</evidence>
<accession>A0AAD1VUF2</accession>
<dbReference type="Proteomes" id="UP001295444">
    <property type="component" value="Chromosome 02"/>
</dbReference>
<dbReference type="EMBL" id="OW240913">
    <property type="protein sequence ID" value="CAH2252232.1"/>
    <property type="molecule type" value="Genomic_DNA"/>
</dbReference>
<keyword evidence="2" id="KW-1185">Reference proteome</keyword>
<evidence type="ECO:0000313" key="1">
    <source>
        <dbReference type="EMBL" id="CAH2252232.1"/>
    </source>
</evidence>
<protein>
    <submittedName>
        <fullName evidence="1">Uncharacterized protein</fullName>
    </submittedName>
</protein>
<reference evidence="1" key="1">
    <citation type="submission" date="2022-03" db="EMBL/GenBank/DDBJ databases">
        <authorList>
            <person name="Alioto T."/>
            <person name="Alioto T."/>
            <person name="Gomez Garrido J."/>
        </authorList>
    </citation>
    <scope>NUCLEOTIDE SEQUENCE</scope>
</reference>
<gene>
    <name evidence="1" type="ORF">PECUL_23A049321</name>
</gene>